<dbReference type="Pfam" id="PF04119">
    <property type="entry name" value="HSP9_HSP12"/>
    <property type="match status" value="1"/>
</dbReference>
<accession>A0AAD2GWH1</accession>
<dbReference type="EMBL" id="CAVNYO010000075">
    <property type="protein sequence ID" value="CAK5264916.1"/>
    <property type="molecule type" value="Genomic_DNA"/>
</dbReference>
<evidence type="ECO:0000256" key="1">
    <source>
        <dbReference type="SAM" id="MobiDB-lite"/>
    </source>
</evidence>
<keyword evidence="4" id="KW-1185">Reference proteome</keyword>
<reference evidence="2" key="1">
    <citation type="submission" date="2023-11" db="EMBL/GenBank/DDBJ databases">
        <authorList>
            <person name="De Vega J J."/>
            <person name="De Vega J J."/>
        </authorList>
    </citation>
    <scope>NUCLEOTIDE SEQUENCE</scope>
</reference>
<proteinExistence type="predicted"/>
<feature type="compositionally biased region" description="Polar residues" evidence="1">
    <location>
        <begin position="26"/>
        <end position="41"/>
    </location>
</feature>
<dbReference type="AlphaFoldDB" id="A0AAD2GWH1"/>
<gene>
    <name evidence="2" type="ORF">MYCIT1_LOCUS5488</name>
    <name evidence="3" type="ORF">MYCIT1_LOCUS5730</name>
</gene>
<organism evidence="2 4">
    <name type="scientific">Mycena citricolor</name>
    <dbReference type="NCBI Taxonomy" id="2018698"/>
    <lineage>
        <taxon>Eukaryota</taxon>
        <taxon>Fungi</taxon>
        <taxon>Dikarya</taxon>
        <taxon>Basidiomycota</taxon>
        <taxon>Agaricomycotina</taxon>
        <taxon>Agaricomycetes</taxon>
        <taxon>Agaricomycetidae</taxon>
        <taxon>Agaricales</taxon>
        <taxon>Marasmiineae</taxon>
        <taxon>Mycenaceae</taxon>
        <taxon>Mycena</taxon>
    </lineage>
</organism>
<sequence length="115" mass="12262">MVTRVDVKLAKSIFTHLSSKPLIQPNQFQLNMSDTGRQSFTDKAGAALKPDSQKSTTEQLGDHLKGTGDSLGSTLQPQSEKSTAQKAGDALSGNQNNNNESLMNKAKNAMGLGEK</sequence>
<dbReference type="Proteomes" id="UP001295794">
    <property type="component" value="Unassembled WGS sequence"/>
</dbReference>
<evidence type="ECO:0000313" key="3">
    <source>
        <dbReference type="EMBL" id="CAK5265045.1"/>
    </source>
</evidence>
<feature type="compositionally biased region" description="Polar residues" evidence="1">
    <location>
        <begin position="70"/>
        <end position="85"/>
    </location>
</feature>
<dbReference type="InterPro" id="IPR007250">
    <property type="entry name" value="HSP9_HSP12"/>
</dbReference>
<dbReference type="EMBL" id="CAVNYO010000080">
    <property type="protein sequence ID" value="CAK5265045.1"/>
    <property type="molecule type" value="Genomic_DNA"/>
</dbReference>
<evidence type="ECO:0000313" key="2">
    <source>
        <dbReference type="EMBL" id="CAK5264916.1"/>
    </source>
</evidence>
<feature type="region of interest" description="Disordered" evidence="1">
    <location>
        <begin position="26"/>
        <end position="115"/>
    </location>
</feature>
<protein>
    <submittedName>
        <fullName evidence="2">Uncharacterized protein</fullName>
    </submittedName>
</protein>
<comment type="caution">
    <text evidence="2">The sequence shown here is derived from an EMBL/GenBank/DDBJ whole genome shotgun (WGS) entry which is preliminary data.</text>
</comment>
<dbReference type="Gene3D" id="6.10.280.100">
    <property type="match status" value="1"/>
</dbReference>
<feature type="compositionally biased region" description="Polar residues" evidence="1">
    <location>
        <begin position="92"/>
        <end position="102"/>
    </location>
</feature>
<name>A0AAD2GWH1_9AGAR</name>
<evidence type="ECO:0000313" key="4">
    <source>
        <dbReference type="Proteomes" id="UP001295794"/>
    </source>
</evidence>